<gene>
    <name evidence="2" type="ORF">GL58_04665</name>
    <name evidence="1" type="ORF">P353_12965</name>
</gene>
<evidence type="ECO:0000313" key="3">
    <source>
        <dbReference type="Proteomes" id="UP000029553"/>
    </source>
</evidence>
<sequence>MVAGIGGHDQLMVHGRIRASGVWRADAFFECCAVGEHRIMQSVMKKGCKKGMQLHPFFDSGRRPGVPGCNKAC</sequence>
<dbReference type="Proteomes" id="UP000037442">
    <property type="component" value="Unassembled WGS sequence"/>
</dbReference>
<evidence type="ECO:0000313" key="2">
    <source>
        <dbReference type="EMBL" id="KOC24248.1"/>
    </source>
</evidence>
<dbReference type="Proteomes" id="UP000029553">
    <property type="component" value="Unassembled WGS sequence"/>
</dbReference>
<comment type="caution">
    <text evidence="1">The sequence shown here is derived from an EMBL/GenBank/DDBJ whole genome shotgun (WGS) entry which is preliminary data.</text>
</comment>
<dbReference type="EMBL" id="JNVD01000013">
    <property type="protein sequence ID" value="KOC24248.1"/>
    <property type="molecule type" value="Genomic_DNA"/>
</dbReference>
<proteinExistence type="predicted"/>
<organism evidence="1 3">
    <name type="scientific">Comamonas testosteroni</name>
    <name type="common">Pseudomonas testosteroni</name>
    <dbReference type="NCBI Taxonomy" id="285"/>
    <lineage>
        <taxon>Bacteria</taxon>
        <taxon>Pseudomonadati</taxon>
        <taxon>Pseudomonadota</taxon>
        <taxon>Betaproteobacteria</taxon>
        <taxon>Burkholderiales</taxon>
        <taxon>Comamonadaceae</taxon>
        <taxon>Comamonas</taxon>
    </lineage>
</organism>
<dbReference type="EMBL" id="AWOR01000046">
    <property type="protein sequence ID" value="KGH29738.1"/>
    <property type="molecule type" value="Genomic_DNA"/>
</dbReference>
<name>A0A096FJ23_COMTE</name>
<dbReference type="AlphaFoldDB" id="A0A096FJ23"/>
<evidence type="ECO:0000313" key="4">
    <source>
        <dbReference type="Proteomes" id="UP000037442"/>
    </source>
</evidence>
<reference evidence="2" key="3">
    <citation type="submission" date="2014-06" db="EMBL/GenBank/DDBJ databases">
        <title>Three species of the Botryosphaeriales overlap on five unrelated trees in China, with a novel species.</title>
        <authorList>
            <person name="Tian C."/>
            <person name="Fan X."/>
        </authorList>
    </citation>
    <scope>NUCLEOTIDE SEQUENCE</scope>
    <source>
        <strain evidence="2">WDL7</strain>
    </source>
</reference>
<protein>
    <submittedName>
        <fullName evidence="1">Uncharacterized protein</fullName>
    </submittedName>
</protein>
<dbReference type="PATRIC" id="fig|285.49.peg.974"/>
<dbReference type="RefSeq" id="WP_034369647.1">
    <property type="nucleotide sequence ID" value="NZ_LMXT01000078.1"/>
</dbReference>
<evidence type="ECO:0000313" key="1">
    <source>
        <dbReference type="EMBL" id="KGH29738.1"/>
    </source>
</evidence>
<reference evidence="4" key="2">
    <citation type="submission" date="2014-06" db="EMBL/GenBank/DDBJ databases">
        <title>Draft genome sequence of C. testosteroni WDL7.</title>
        <authorList>
            <person name="Wu Y."/>
            <person name="Seshan H."/>
            <person name="Arumugam K."/>
        </authorList>
    </citation>
    <scope>NUCLEOTIDE SEQUENCE [LARGE SCALE GENOMIC DNA]</scope>
    <source>
        <strain evidence="4">WDL7</strain>
    </source>
</reference>
<reference evidence="1 3" key="1">
    <citation type="submission" date="2013-09" db="EMBL/GenBank/DDBJ databases">
        <title>High correlation between genotypes and phenotypes of environmental bacteria Comamonas testosteroni strains.</title>
        <authorList>
            <person name="Liu L."/>
            <person name="Zhu W."/>
            <person name="Xia X."/>
            <person name="Xu B."/>
            <person name="Luo M."/>
            <person name="Wang G."/>
        </authorList>
    </citation>
    <scope>NUCLEOTIDE SEQUENCE [LARGE SCALE GENOMIC DNA]</scope>
    <source>
        <strain evidence="1 3">JL40</strain>
    </source>
</reference>
<accession>A0A096FJ23</accession>